<sequence>MKLNRRQFLVSAAALAGSSLTACRPNLDNYQQAEQAMRYRSASAEVVATLQKTPFYPPALMGLRGDHDGSQMGAHEVALKEKTFTFPQSAPEQFDLIVVGAGVSGLTAAYTFHKQQPEAKILIVDNHDDFGGHAKRNEFTVDGKLLITYGGSESLDNPRNDFSKTAKGLLKDLGVDWQKFDTYYQHGLYEKQWGMKQAVFFRQPAFSENKLTAFPLADKMESRDILAQFPLPDEDKAALIELFTAPKDYLRGKKRKEKQKYAAETTYYDFLKNDVKLPEKALAFLTNISMDYWGHPINAISVQDALDSSFGVSDDEGYPGVKKLGIPADKEAKEPYIYHFPDGNATIARLLVRQMIPNVAAGNTMEDVVTAKFDYEQLDKPDNLVKIRLNTTALRIENQGDWVSVGCLKTGQSELLLAQAKKVIYAGHAALAPHIMPEMPQVQKDAMKTNVKIPMVYAKVALKNARAWQKLGVSDLYIPDSPYVLAKLDYPVNIGDYLHAKTPDEPIVLHCVRIATAFDGETARDKYRNGRRALIRQQEADLKAELMEFLNAFYALVGENADDVVVDMTLNRWAHGYSYEQVTLWDSDEFTEKTTQAMQQKIGNIFMANSDVAWMPYLQNAIDEGVRAAKEALA</sequence>
<dbReference type="PANTHER" id="PTHR43563:SF14">
    <property type="entry name" value="AMINE OXIDASE"/>
    <property type="match status" value="1"/>
</dbReference>
<dbReference type="RefSeq" id="WP_034293973.1">
    <property type="nucleotide sequence ID" value="NZ_UFSO01000002.1"/>
</dbReference>
<dbReference type="Proteomes" id="UP000254209">
    <property type="component" value="Unassembled WGS sequence"/>
</dbReference>
<protein>
    <submittedName>
        <fullName evidence="2">Protoporphyrinogen oxidase</fullName>
    </submittedName>
</protein>
<organism evidence="2 3">
    <name type="scientific">Alysiella crassa</name>
    <dbReference type="NCBI Taxonomy" id="153491"/>
    <lineage>
        <taxon>Bacteria</taxon>
        <taxon>Pseudomonadati</taxon>
        <taxon>Pseudomonadota</taxon>
        <taxon>Betaproteobacteria</taxon>
        <taxon>Neisseriales</taxon>
        <taxon>Neisseriaceae</taxon>
        <taxon>Alysiella</taxon>
    </lineage>
</organism>
<dbReference type="Gene3D" id="3.50.50.60">
    <property type="entry name" value="FAD/NAD(P)-binding domain"/>
    <property type="match status" value="2"/>
</dbReference>
<keyword evidence="1" id="KW-0732">Signal</keyword>
<dbReference type="PROSITE" id="PS51318">
    <property type="entry name" value="TAT"/>
    <property type="match status" value="1"/>
</dbReference>
<evidence type="ECO:0000256" key="1">
    <source>
        <dbReference type="SAM" id="SignalP"/>
    </source>
</evidence>
<dbReference type="PANTHER" id="PTHR43563">
    <property type="entry name" value="AMINE OXIDASE"/>
    <property type="match status" value="1"/>
</dbReference>
<dbReference type="SUPFAM" id="SSF51905">
    <property type="entry name" value="FAD/NAD(P)-binding domain"/>
    <property type="match status" value="1"/>
</dbReference>
<evidence type="ECO:0000313" key="3">
    <source>
        <dbReference type="Proteomes" id="UP000254209"/>
    </source>
</evidence>
<dbReference type="GO" id="GO:0016491">
    <property type="term" value="F:oxidoreductase activity"/>
    <property type="evidence" value="ECO:0007669"/>
    <property type="project" value="UniProtKB-ARBA"/>
</dbReference>
<dbReference type="STRING" id="1120980.GCA_000745955_01790"/>
<dbReference type="OrthoDB" id="231484at2"/>
<dbReference type="AlphaFoldDB" id="A0A376BMU1"/>
<dbReference type="EMBL" id="UFSO01000002">
    <property type="protein sequence ID" value="SSY70976.1"/>
    <property type="molecule type" value="Genomic_DNA"/>
</dbReference>
<dbReference type="InterPro" id="IPR006311">
    <property type="entry name" value="TAT_signal"/>
</dbReference>
<feature type="signal peptide" evidence="1">
    <location>
        <begin position="1"/>
        <end position="22"/>
    </location>
</feature>
<name>A0A376BMU1_9NEIS</name>
<reference evidence="2 3" key="1">
    <citation type="submission" date="2018-06" db="EMBL/GenBank/DDBJ databases">
        <authorList>
            <consortium name="Pathogen Informatics"/>
            <person name="Doyle S."/>
        </authorList>
    </citation>
    <scope>NUCLEOTIDE SEQUENCE [LARGE SCALE GENOMIC DNA]</scope>
    <source>
        <strain evidence="2 3">NCTC10283</strain>
    </source>
</reference>
<evidence type="ECO:0000313" key="2">
    <source>
        <dbReference type="EMBL" id="SSY70976.1"/>
    </source>
</evidence>
<dbReference type="InterPro" id="IPR050703">
    <property type="entry name" value="Flavin_MAO"/>
</dbReference>
<dbReference type="InterPro" id="IPR036188">
    <property type="entry name" value="FAD/NAD-bd_sf"/>
</dbReference>
<dbReference type="Pfam" id="PF13450">
    <property type="entry name" value="NAD_binding_8"/>
    <property type="match status" value="1"/>
</dbReference>
<dbReference type="PROSITE" id="PS51257">
    <property type="entry name" value="PROKAR_LIPOPROTEIN"/>
    <property type="match status" value="1"/>
</dbReference>
<accession>A0A376BMU1</accession>
<gene>
    <name evidence="2" type="ORF">NCTC10283_01099</name>
</gene>
<feature type="chain" id="PRO_5016820188" evidence="1">
    <location>
        <begin position="23"/>
        <end position="634"/>
    </location>
</feature>
<keyword evidence="3" id="KW-1185">Reference proteome</keyword>
<proteinExistence type="predicted"/>